<feature type="domain" description="LPS-assembly protein LptD central" evidence="2">
    <location>
        <begin position="205"/>
        <end position="706"/>
    </location>
</feature>
<evidence type="ECO:0000313" key="3">
    <source>
        <dbReference type="EMBL" id="CAH1000032.1"/>
    </source>
</evidence>
<sequence length="913" mass="102985">MHLRAAALLFCLHCMSSFAGAQVDSIPPVVAFTGSTAAYRVSPDSLDAAVDYQARDSMDVDLVNQRIHLYGAARVNYQQISLEADYITLDYGTNVVRAEPYPDSAGVLVGDPLFSDGGQEFTAKSLEYNFKSKKGIVRETVTTQDEIFIRGGKSKFVSGAIQSNDSTRSDVIYTEGAIFTSCSLEHPHFGVRTQRAKIVPNKLAIIGPSNLEIMGVPTPLWLPFGFFPLKSGRSSGLLFPSDYQYSPQWGFGFQGIGWFFPLGEHVNLTATGDIYLNGTYTINLASSYRRRYKYSGNASFSYRRLRDETPISEGLEEDISKGISINWTHRQDPRAHPTFTFGGSINFQTDLVDQRFINTYDAASKNVIRSSMNLTKTFPKLKSTLTAGLNHSQNNQTREISVNFPDARFQTQTIYPLRNLPGSQRKWYKKLAVRYGNQLRTEFEGLDTSFFTAQTLTNARYGFQQDASASLSLNVLKYFNVSPSMNYSEVYYGKTLDYFLDTTTIRTTEALDEDGNPFLDTTDFATIEELLNPGLASFRNFSAAVSVSTQLFGKILFGRRRGIFGLKGLRHVLKPSASLSYQPDNRDATDFISGLPYFISQAQIDPERGDAERFVTPFAGQLFGQPTRTEGNLGINYSLSNLFEAKVYSRKDSTDKIVKLFQNIGVSGRYQLSADSLQWSPISVNGSTRFFKGLSQVSLRAQFDPYISTYNERTRQVSRVDRTTLSERGVPVQLSSFNGTISTNLTVAKFRELFQGQEEEFVTDVAEERRKRREEEATLFEETDILSLFENFSIRHTLNFRLDREIATSEVPGARDTLRFNTTANSIELRGALNLTENWSVNIGQIGYDFTSKRITYPYLSFARDLHCWEMRFSWAPQVNTYQFSIAVKPGVFDFLEVPVNQNRYDGQRQFGR</sequence>
<reference evidence="3" key="1">
    <citation type="submission" date="2021-12" db="EMBL/GenBank/DDBJ databases">
        <authorList>
            <person name="Rodrigo-Torres L."/>
            <person name="Arahal R. D."/>
            <person name="Lucena T."/>
        </authorList>
    </citation>
    <scope>NUCLEOTIDE SEQUENCE</scope>
    <source>
        <strain evidence="3">CECT 8419</strain>
    </source>
</reference>
<dbReference type="Pfam" id="PF19838">
    <property type="entry name" value="LptD_2"/>
    <property type="match status" value="1"/>
</dbReference>
<dbReference type="InterPro" id="IPR050218">
    <property type="entry name" value="LptD"/>
</dbReference>
<feature type="chain" id="PRO_5047243475" description="LPS-assembly protein LptD central domain-containing protein" evidence="1">
    <location>
        <begin position="22"/>
        <end position="913"/>
    </location>
</feature>
<dbReference type="EMBL" id="CAKLPZ010000001">
    <property type="protein sequence ID" value="CAH1000032.1"/>
    <property type="molecule type" value="Genomic_DNA"/>
</dbReference>
<keyword evidence="4" id="KW-1185">Reference proteome</keyword>
<organism evidence="3 4">
    <name type="scientific">Neolewinella maritima</name>
    <dbReference type="NCBI Taxonomy" id="1383882"/>
    <lineage>
        <taxon>Bacteria</taxon>
        <taxon>Pseudomonadati</taxon>
        <taxon>Bacteroidota</taxon>
        <taxon>Saprospiria</taxon>
        <taxon>Saprospirales</taxon>
        <taxon>Lewinellaceae</taxon>
        <taxon>Neolewinella</taxon>
    </lineage>
</organism>
<evidence type="ECO:0000259" key="2">
    <source>
        <dbReference type="Pfam" id="PF19838"/>
    </source>
</evidence>
<dbReference type="InterPro" id="IPR045659">
    <property type="entry name" value="LptD_2"/>
</dbReference>
<accession>A0ABN8F0L3</accession>
<dbReference type="Proteomes" id="UP000837803">
    <property type="component" value="Unassembled WGS sequence"/>
</dbReference>
<name>A0ABN8F0L3_9BACT</name>
<protein>
    <recommendedName>
        <fullName evidence="2">LPS-assembly protein LptD central domain-containing protein</fullName>
    </recommendedName>
</protein>
<feature type="signal peptide" evidence="1">
    <location>
        <begin position="1"/>
        <end position="21"/>
    </location>
</feature>
<comment type="caution">
    <text evidence="3">The sequence shown here is derived from an EMBL/GenBank/DDBJ whole genome shotgun (WGS) entry which is preliminary data.</text>
</comment>
<gene>
    <name evidence="3" type="ORF">LEM8419_01225</name>
</gene>
<evidence type="ECO:0000256" key="1">
    <source>
        <dbReference type="SAM" id="SignalP"/>
    </source>
</evidence>
<dbReference type="PANTHER" id="PTHR30189">
    <property type="entry name" value="LPS-ASSEMBLY PROTEIN"/>
    <property type="match status" value="1"/>
</dbReference>
<dbReference type="PANTHER" id="PTHR30189:SF1">
    <property type="entry name" value="LPS-ASSEMBLY PROTEIN LPTD"/>
    <property type="match status" value="1"/>
</dbReference>
<proteinExistence type="predicted"/>
<evidence type="ECO:0000313" key="4">
    <source>
        <dbReference type="Proteomes" id="UP000837803"/>
    </source>
</evidence>
<keyword evidence="1" id="KW-0732">Signal</keyword>